<sequence length="122" mass="14009">MTYECEYLFRRGSEGWSLSRIEDPSDEDPVRYVVLASLAEALVDAFNWKLDLGFRRGGRPCDQSEERATNFVREVAPEWTGKVGAVEKRVSLIDRESEPFAKADDNFSRRNIESSMGYLYTV</sequence>
<name>A0A1B8GX57_9PEZI</name>
<reference evidence="2" key="2">
    <citation type="journal article" date="2018" name="Nat. Commun.">
        <title>Extreme sensitivity to ultraviolet light in the fungal pathogen causing white-nose syndrome of bats.</title>
        <authorList>
            <person name="Palmer J.M."/>
            <person name="Drees K.P."/>
            <person name="Foster J.T."/>
            <person name="Lindner D.L."/>
        </authorList>
    </citation>
    <scope>NUCLEOTIDE SEQUENCE [LARGE SCALE GENOMIC DNA]</scope>
    <source>
        <strain evidence="2">UAMH 10579</strain>
    </source>
</reference>
<dbReference type="Proteomes" id="UP000091956">
    <property type="component" value="Unassembled WGS sequence"/>
</dbReference>
<accession>A0A1B8GX57</accession>
<evidence type="ECO:0000313" key="2">
    <source>
        <dbReference type="Proteomes" id="UP000091956"/>
    </source>
</evidence>
<keyword evidence="2" id="KW-1185">Reference proteome</keyword>
<gene>
    <name evidence="1" type="ORF">VE01_01622</name>
</gene>
<proteinExistence type="predicted"/>
<dbReference type="OrthoDB" id="5422293at2759"/>
<dbReference type="RefSeq" id="XP_018134123.1">
    <property type="nucleotide sequence ID" value="XM_018271141.1"/>
</dbReference>
<evidence type="ECO:0000313" key="1">
    <source>
        <dbReference type="EMBL" id="OBU00391.1"/>
    </source>
</evidence>
<organism evidence="1 2">
    <name type="scientific">Pseudogymnoascus verrucosus</name>
    <dbReference type="NCBI Taxonomy" id="342668"/>
    <lineage>
        <taxon>Eukaryota</taxon>
        <taxon>Fungi</taxon>
        <taxon>Dikarya</taxon>
        <taxon>Ascomycota</taxon>
        <taxon>Pezizomycotina</taxon>
        <taxon>Leotiomycetes</taxon>
        <taxon>Thelebolales</taxon>
        <taxon>Thelebolaceae</taxon>
        <taxon>Pseudogymnoascus</taxon>
    </lineage>
</organism>
<dbReference type="AlphaFoldDB" id="A0A1B8GX57"/>
<reference evidence="1 2" key="1">
    <citation type="submission" date="2016-03" db="EMBL/GenBank/DDBJ databases">
        <title>Comparative genomics of Pseudogymnoascus destructans, the fungus causing white-nose syndrome of bats.</title>
        <authorList>
            <person name="Palmer J.M."/>
            <person name="Drees K.P."/>
            <person name="Foster J.T."/>
            <person name="Lindner D.L."/>
        </authorList>
    </citation>
    <scope>NUCLEOTIDE SEQUENCE [LARGE SCALE GENOMIC DNA]</scope>
    <source>
        <strain evidence="1 2">UAMH 10579</strain>
    </source>
</reference>
<dbReference type="EMBL" id="KV460209">
    <property type="protein sequence ID" value="OBU00391.1"/>
    <property type="molecule type" value="Genomic_DNA"/>
</dbReference>
<protein>
    <submittedName>
        <fullName evidence="1">Uncharacterized protein</fullName>
    </submittedName>
</protein>
<dbReference type="GeneID" id="28835008"/>